<evidence type="ECO:0000256" key="1">
    <source>
        <dbReference type="SAM" id="MobiDB-lite"/>
    </source>
</evidence>
<keyword evidence="3" id="KW-1185">Reference proteome</keyword>
<sequence length="85" mass="9796">MPRQPERSTQPLPPLPPPSLRDRNEDRLPPGNLVTSRCSNEDRPRTFQGRERGGVRSSTLQREMREDRTSGVQSEDLEHRAAENY</sequence>
<feature type="region of interest" description="Disordered" evidence="1">
    <location>
        <begin position="1"/>
        <end position="85"/>
    </location>
</feature>
<reference evidence="2" key="1">
    <citation type="journal article" date="2022" name="bioRxiv">
        <title>Sequencing and chromosome-scale assembly of the giantPleurodeles waltlgenome.</title>
        <authorList>
            <person name="Brown T."/>
            <person name="Elewa A."/>
            <person name="Iarovenko S."/>
            <person name="Subramanian E."/>
            <person name="Araus A.J."/>
            <person name="Petzold A."/>
            <person name="Susuki M."/>
            <person name="Suzuki K.-i.T."/>
            <person name="Hayashi T."/>
            <person name="Toyoda A."/>
            <person name="Oliveira C."/>
            <person name="Osipova E."/>
            <person name="Leigh N.D."/>
            <person name="Simon A."/>
            <person name="Yun M.H."/>
        </authorList>
    </citation>
    <scope>NUCLEOTIDE SEQUENCE</scope>
    <source>
        <strain evidence="2">20211129_DDA</strain>
        <tissue evidence="2">Liver</tissue>
    </source>
</reference>
<dbReference type="Proteomes" id="UP001066276">
    <property type="component" value="Chromosome 3_1"/>
</dbReference>
<comment type="caution">
    <text evidence="2">The sequence shown here is derived from an EMBL/GenBank/DDBJ whole genome shotgun (WGS) entry which is preliminary data.</text>
</comment>
<evidence type="ECO:0000313" key="2">
    <source>
        <dbReference type="EMBL" id="KAJ1187584.1"/>
    </source>
</evidence>
<feature type="compositionally biased region" description="Basic and acidic residues" evidence="1">
    <location>
        <begin position="39"/>
        <end position="54"/>
    </location>
</feature>
<dbReference type="AlphaFoldDB" id="A0AAV7UHY9"/>
<gene>
    <name evidence="2" type="ORF">NDU88_004359</name>
</gene>
<name>A0AAV7UHY9_PLEWA</name>
<organism evidence="2 3">
    <name type="scientific">Pleurodeles waltl</name>
    <name type="common">Iberian ribbed newt</name>
    <dbReference type="NCBI Taxonomy" id="8319"/>
    <lineage>
        <taxon>Eukaryota</taxon>
        <taxon>Metazoa</taxon>
        <taxon>Chordata</taxon>
        <taxon>Craniata</taxon>
        <taxon>Vertebrata</taxon>
        <taxon>Euteleostomi</taxon>
        <taxon>Amphibia</taxon>
        <taxon>Batrachia</taxon>
        <taxon>Caudata</taxon>
        <taxon>Salamandroidea</taxon>
        <taxon>Salamandridae</taxon>
        <taxon>Pleurodelinae</taxon>
        <taxon>Pleurodeles</taxon>
    </lineage>
</organism>
<protein>
    <submittedName>
        <fullName evidence="2">Uncharacterized protein</fullName>
    </submittedName>
</protein>
<dbReference type="EMBL" id="JANPWB010000005">
    <property type="protein sequence ID" value="KAJ1187584.1"/>
    <property type="molecule type" value="Genomic_DNA"/>
</dbReference>
<proteinExistence type="predicted"/>
<feature type="compositionally biased region" description="Basic and acidic residues" evidence="1">
    <location>
        <begin position="76"/>
        <end position="85"/>
    </location>
</feature>
<accession>A0AAV7UHY9</accession>
<evidence type="ECO:0000313" key="3">
    <source>
        <dbReference type="Proteomes" id="UP001066276"/>
    </source>
</evidence>